<reference evidence="6" key="1">
    <citation type="submission" date="2022-11" db="EMBL/GenBank/DDBJ databases">
        <title>Centuries of genome instability and evolution in soft-shell clam transmissible cancer (bioRxiv).</title>
        <authorList>
            <person name="Hart S.F.M."/>
            <person name="Yonemitsu M.A."/>
            <person name="Giersch R.M."/>
            <person name="Beal B.F."/>
            <person name="Arriagada G."/>
            <person name="Davis B.W."/>
            <person name="Ostrander E.A."/>
            <person name="Goff S.P."/>
            <person name="Metzger M.J."/>
        </authorList>
    </citation>
    <scope>NUCLEOTIDE SEQUENCE</scope>
    <source>
        <strain evidence="6">MELC-2E11</strain>
        <tissue evidence="6">Siphon/mantle</tissue>
    </source>
</reference>
<keyword evidence="7" id="KW-1185">Reference proteome</keyword>
<organism evidence="6 7">
    <name type="scientific">Mya arenaria</name>
    <name type="common">Soft-shell clam</name>
    <dbReference type="NCBI Taxonomy" id="6604"/>
    <lineage>
        <taxon>Eukaryota</taxon>
        <taxon>Metazoa</taxon>
        <taxon>Spiralia</taxon>
        <taxon>Lophotrochozoa</taxon>
        <taxon>Mollusca</taxon>
        <taxon>Bivalvia</taxon>
        <taxon>Autobranchia</taxon>
        <taxon>Heteroconchia</taxon>
        <taxon>Euheterodonta</taxon>
        <taxon>Imparidentia</taxon>
        <taxon>Neoheterodontei</taxon>
        <taxon>Myida</taxon>
        <taxon>Myoidea</taxon>
        <taxon>Myidae</taxon>
        <taxon>Mya</taxon>
    </lineage>
</organism>
<evidence type="ECO:0000313" key="7">
    <source>
        <dbReference type="Proteomes" id="UP001164746"/>
    </source>
</evidence>
<dbReference type="InterPro" id="IPR004046">
    <property type="entry name" value="GST_C"/>
</dbReference>
<dbReference type="SFLD" id="SFLDS00019">
    <property type="entry name" value="Glutathione_Transferase_(cytos"/>
    <property type="match status" value="1"/>
</dbReference>
<evidence type="ECO:0000259" key="4">
    <source>
        <dbReference type="PROSITE" id="PS50404"/>
    </source>
</evidence>
<gene>
    <name evidence="6" type="ORF">MAR_007935</name>
</gene>
<dbReference type="InterPro" id="IPR036282">
    <property type="entry name" value="Glutathione-S-Trfase_C_sf"/>
</dbReference>
<dbReference type="PROSITE" id="PS50404">
    <property type="entry name" value="GST_NTER"/>
    <property type="match status" value="1"/>
</dbReference>
<evidence type="ECO:0000256" key="1">
    <source>
        <dbReference type="ARBA" id="ARBA00004496"/>
    </source>
</evidence>
<dbReference type="InterPro" id="IPR051369">
    <property type="entry name" value="GST_Theta"/>
</dbReference>
<dbReference type="PROSITE" id="PS50405">
    <property type="entry name" value="GST_CTER"/>
    <property type="match status" value="2"/>
</dbReference>
<dbReference type="Gene3D" id="1.20.1050.10">
    <property type="match status" value="2"/>
</dbReference>
<feature type="domain" description="GST C-terminal" evidence="5">
    <location>
        <begin position="78"/>
        <end position="210"/>
    </location>
</feature>
<dbReference type="SUPFAM" id="SSF47616">
    <property type="entry name" value="GST C-terminal domain-like"/>
    <property type="match status" value="2"/>
</dbReference>
<dbReference type="InterPro" id="IPR036249">
    <property type="entry name" value="Thioredoxin-like_sf"/>
</dbReference>
<dbReference type="Proteomes" id="UP001164746">
    <property type="component" value="Chromosome 4"/>
</dbReference>
<dbReference type="PANTHER" id="PTHR43917:SF8">
    <property type="entry name" value="GH16740P-RELATED"/>
    <property type="match status" value="1"/>
</dbReference>
<feature type="domain" description="GST N-terminal" evidence="4">
    <location>
        <begin position="2"/>
        <end position="83"/>
    </location>
</feature>
<dbReference type="Gene3D" id="3.40.30.10">
    <property type="entry name" value="Glutaredoxin"/>
    <property type="match status" value="1"/>
</dbReference>
<dbReference type="PANTHER" id="PTHR43917">
    <property type="match status" value="1"/>
</dbReference>
<evidence type="ECO:0000313" key="6">
    <source>
        <dbReference type="EMBL" id="WAR01377.1"/>
    </source>
</evidence>
<name>A0ABY7DXM9_MYAAR</name>
<keyword evidence="2" id="KW-0963">Cytoplasm</keyword>
<accession>A0ABY7DXM9</accession>
<dbReference type="Pfam" id="PF00043">
    <property type="entry name" value="GST_C"/>
    <property type="match status" value="1"/>
</dbReference>
<dbReference type="SUPFAM" id="SSF52833">
    <property type="entry name" value="Thioredoxin-like"/>
    <property type="match status" value="1"/>
</dbReference>
<dbReference type="InterPro" id="IPR010987">
    <property type="entry name" value="Glutathione-S-Trfase_C-like"/>
</dbReference>
<evidence type="ECO:0000256" key="3">
    <source>
        <dbReference type="RuleBase" id="RU003494"/>
    </source>
</evidence>
<protein>
    <submittedName>
        <fullName evidence="6">GSTT1-like protein</fullName>
    </submittedName>
</protein>
<dbReference type="InterPro" id="IPR040079">
    <property type="entry name" value="Glutathione_S-Trfase"/>
</dbReference>
<dbReference type="EMBL" id="CP111015">
    <property type="protein sequence ID" value="WAR01377.1"/>
    <property type="molecule type" value="Genomic_DNA"/>
</dbReference>
<proteinExistence type="inferred from homology"/>
<evidence type="ECO:0000259" key="5">
    <source>
        <dbReference type="PROSITE" id="PS50405"/>
    </source>
</evidence>
<dbReference type="SFLD" id="SFLDG00358">
    <property type="entry name" value="Main_(cytGST)"/>
    <property type="match status" value="1"/>
</dbReference>
<dbReference type="Pfam" id="PF02798">
    <property type="entry name" value="GST_N"/>
    <property type="match status" value="1"/>
</dbReference>
<dbReference type="InterPro" id="IPR004045">
    <property type="entry name" value="Glutathione_S-Trfase_N"/>
</dbReference>
<evidence type="ECO:0000256" key="2">
    <source>
        <dbReference type="ARBA" id="ARBA00022490"/>
    </source>
</evidence>
<feature type="domain" description="GST C-terminal" evidence="5">
    <location>
        <begin position="216"/>
        <end position="351"/>
    </location>
</feature>
<comment type="subcellular location">
    <subcellularLocation>
        <location evidence="1">Cytoplasm</location>
    </subcellularLocation>
</comment>
<sequence>MAPIKFYADLRSQPCRAVYIFMKENKIPFEFVKVDLFAGEHKQDKYTKINPRQQVPFIDDNGFTLGESNVADHWYPKDPQKRARVDEYLHWHHSSTRANAAKTFMLQFFETIAGRPINQEEVAKYKTALAKTVSQLGDNFLKDRAFLAGDEISIADLPALCELMQLDAIGQQDLYLSNTNVKKWVVRVNGKMKPGAIFRYLAGKFNVPDHWYPAQDLQKQARVDEYLNWHHTNTRMSTMMTFRHQFINTVRRKPLKQDEIAKFKSDLAKTVNHIGSYFLKDRRFIGGDDISVADLQAFCELMQLDVIGQQDLYLSNENVKKWAERVKAKVGSFLEECYEEGVGSMRNVWVAVTESKL</sequence>
<comment type="similarity">
    <text evidence="3">Belongs to the GST superfamily.</text>
</comment>